<dbReference type="InterPro" id="IPR027417">
    <property type="entry name" value="P-loop_NTPase"/>
</dbReference>
<dbReference type="RefSeq" id="WP_013046169.1">
    <property type="nucleotide sequence ID" value="NC_014010.1"/>
</dbReference>
<dbReference type="HOGENOM" id="CLU_007800_1_0_5"/>
<dbReference type="GO" id="GO:0004519">
    <property type="term" value="F:endonuclease activity"/>
    <property type="evidence" value="ECO:0007669"/>
    <property type="project" value="UniProtKB-KW"/>
</dbReference>
<dbReference type="SUPFAM" id="SSF52540">
    <property type="entry name" value="P-loop containing nucleoside triphosphate hydrolases"/>
    <property type="match status" value="1"/>
</dbReference>
<keyword evidence="2" id="KW-0378">Hydrolase</keyword>
<dbReference type="eggNOG" id="COG1100">
    <property type="taxonomic scope" value="Bacteria"/>
</dbReference>
<dbReference type="GO" id="GO:0004072">
    <property type="term" value="F:aspartate kinase activity"/>
    <property type="evidence" value="ECO:0007669"/>
    <property type="project" value="UniProtKB-EC"/>
</dbReference>
<name>D5BTE5_PUNMI</name>
<dbReference type="Pfam" id="PF10593">
    <property type="entry name" value="Z1"/>
    <property type="match status" value="1"/>
</dbReference>
<accession>D5BTE5</accession>
<evidence type="ECO:0000313" key="2">
    <source>
        <dbReference type="EMBL" id="ADE39542.1"/>
    </source>
</evidence>
<dbReference type="InterPro" id="IPR018310">
    <property type="entry name" value="Put_endonuclease_Z1-dom"/>
</dbReference>
<proteinExistence type="predicted"/>
<evidence type="ECO:0000313" key="3">
    <source>
        <dbReference type="Proteomes" id="UP000007460"/>
    </source>
</evidence>
<evidence type="ECO:0000259" key="1">
    <source>
        <dbReference type="Pfam" id="PF10593"/>
    </source>
</evidence>
<reference evidence="2 3" key="1">
    <citation type="journal article" date="2010" name="J. Bacteriol.">
        <title>Complete genome sequence of "Candidatus Puniceispirillum marinum" IMCC1322, a representative of the SAR116 clade in the Alphaproteobacteria.</title>
        <authorList>
            <person name="Oh H.M."/>
            <person name="Kwon K.K."/>
            <person name="Kang I."/>
            <person name="Kang S.G."/>
            <person name="Lee J.H."/>
            <person name="Kim S.J."/>
            <person name="Cho J.C."/>
        </authorList>
    </citation>
    <scope>NUCLEOTIDE SEQUENCE [LARGE SCALE GENOMIC DNA]</scope>
    <source>
        <strain evidence="2 3">IMCC1322</strain>
    </source>
</reference>
<dbReference type="KEGG" id="apb:SAR116_1299"/>
<keyword evidence="2" id="KW-0255">Endonuclease</keyword>
<dbReference type="EC" id="2.7.2.4" evidence="2"/>
<protein>
    <submittedName>
        <fullName evidence="2">Endonuclease</fullName>
        <ecNumber evidence="2">2.7.2.4</ecNumber>
    </submittedName>
</protein>
<dbReference type="OrthoDB" id="436461at2"/>
<sequence>MFEIDKYPEIISFFQQMIQKQETQQRTPEKIREIIQNGKAIFALTNAEYSEDAVEKLARHFEQQFEVQQSFGSAIVSETHKPWLVQKKAEIDFYFWDRFRRYLEQGVRLPPQVIMTLDQDTDSILDYAGDPSVQKFQRRGMVVGHVQSGKTSSYSSLICKAADAGYKVIILLTGITNSLRRQTQDRIDHAFIGRRAEFGKGIKSEKIGAALYASNGDDKWPLFGTTLAQDFSLKSANSFGVPIQSLDQPVIFTTKKNPSTLANLLEWLKLYYPNGGIDHPLLLIDDEADNASINTKKQKGEVTRINEGIRAILNQFNKASYVAYTATPFANIFISPDSSDEMSSQDLFPSDFIKVLEAPDNYVGPSRIFSHDGDLSSLMVREPNDYEDILPVKHKNHTEIDELPKSLEEAVIVFILVRCIRIINGDGHKHCTMMVNVSRFNSVQDAVSGKIHQYLTRLSDDVKLHSHSISGERNSQFLKEIYDLFEREFVDTDSGEVIPDWSSVKATLVKAVSTISIQIVNMRGGGIEYDKHEETGLHVIAVGGLALSRGLTLEGLCVSYILRNPSAYDTLMQMGRWFGYRPRYEHLCRLYIPDFARDYYEYITYATDELRSEIKLMESEGKTPKEFGLKVREHPAAIRITAANKMSAAVPISLSISFEKKHVEGHAIFTSESINFKNLNLVKNFVRELGPTSDKHSHYRPRLFWDNVDKSTVRELLSKFHFPDICKELSVRNGGTSLVLDYLDDRPDELLDWDVCVPESNSGEEDFNTLEALTLKLRKRISGKLEQSGKIYRITGKSNRVADRRDSLFGLNKSINEKDLKADWECNSKRTRPILILHYFQAAMLGEKETCVSLSVCFPGTSTYSPERKYMANEVWSQLNLFDDPDFDDTDDDMETYDA</sequence>
<dbReference type="Gene3D" id="3.40.50.300">
    <property type="entry name" value="P-loop containing nucleotide triphosphate hydrolases"/>
    <property type="match status" value="1"/>
</dbReference>
<dbReference type="AlphaFoldDB" id="D5BTE5"/>
<keyword evidence="3" id="KW-1185">Reference proteome</keyword>
<keyword evidence="2" id="KW-0540">Nuclease</keyword>
<dbReference type="EMBL" id="CP001751">
    <property type="protein sequence ID" value="ADE39542.1"/>
    <property type="molecule type" value="Genomic_DNA"/>
</dbReference>
<feature type="domain" description="Putative endonuclease Z1" evidence="1">
    <location>
        <begin position="406"/>
        <end position="636"/>
    </location>
</feature>
<dbReference type="STRING" id="488538.SAR116_1299"/>
<gene>
    <name evidence="2" type="ordered locus">SAR116_1299</name>
</gene>
<dbReference type="REBASE" id="25074">
    <property type="entry name" value="Pma1322ORF1301P"/>
</dbReference>
<keyword evidence="2" id="KW-0808">Transferase</keyword>
<dbReference type="Proteomes" id="UP000007460">
    <property type="component" value="Chromosome"/>
</dbReference>
<organism evidence="2 3">
    <name type="scientific">Puniceispirillum marinum (strain IMCC1322)</name>
    <dbReference type="NCBI Taxonomy" id="488538"/>
    <lineage>
        <taxon>Bacteria</taxon>
        <taxon>Pseudomonadati</taxon>
        <taxon>Pseudomonadota</taxon>
        <taxon>Alphaproteobacteria</taxon>
        <taxon>Candidatus Puniceispirillales</taxon>
        <taxon>Candidatus Puniceispirillaceae</taxon>
        <taxon>Candidatus Puniceispirillum</taxon>
    </lineage>
</organism>